<dbReference type="SUPFAM" id="SSF55347">
    <property type="entry name" value="Glyceraldehyde-3-phosphate dehydrogenase-like, C-terminal domain"/>
    <property type="match status" value="1"/>
</dbReference>
<evidence type="ECO:0000259" key="11">
    <source>
        <dbReference type="Pfam" id="PF08436"/>
    </source>
</evidence>
<feature type="binding site" evidence="9">
    <location>
        <position position="159"/>
    </location>
    <ligand>
        <name>Mn(2+)</name>
        <dbReference type="ChEBI" id="CHEBI:29035"/>
    </ligand>
</feature>
<dbReference type="Pfam" id="PF08436">
    <property type="entry name" value="DXP_redisom_C"/>
    <property type="match status" value="1"/>
</dbReference>
<feature type="binding site" evidence="9">
    <location>
        <position position="133"/>
    </location>
    <ligand>
        <name>NADPH</name>
        <dbReference type="ChEBI" id="CHEBI:57783"/>
    </ligand>
</feature>
<comment type="catalytic activity">
    <reaction evidence="8">
        <text>2-C-methyl-D-erythritol 4-phosphate + NADP(+) = 1-deoxy-D-xylulose 5-phosphate + NADPH + H(+)</text>
        <dbReference type="Rhea" id="RHEA:13717"/>
        <dbReference type="ChEBI" id="CHEBI:15378"/>
        <dbReference type="ChEBI" id="CHEBI:57783"/>
        <dbReference type="ChEBI" id="CHEBI:57792"/>
        <dbReference type="ChEBI" id="CHEBI:58262"/>
        <dbReference type="ChEBI" id="CHEBI:58349"/>
        <dbReference type="EC" id="1.1.1.267"/>
    </reaction>
    <physiologicalReaction direction="right-to-left" evidence="8">
        <dbReference type="Rhea" id="RHEA:13719"/>
    </physiologicalReaction>
</comment>
<feature type="binding site" evidence="9">
    <location>
        <position position="132"/>
    </location>
    <ligand>
        <name>1-deoxy-D-xylulose 5-phosphate</name>
        <dbReference type="ChEBI" id="CHEBI:57792"/>
    </ligand>
</feature>
<comment type="pathway">
    <text evidence="1 9">Isoprenoid biosynthesis; isopentenyl diphosphate biosynthesis via DXP pathway; isopentenyl diphosphate from 1-deoxy-D-xylulose 5-phosphate: step 1/6.</text>
</comment>
<dbReference type="InterPro" id="IPR026877">
    <property type="entry name" value="DXPR_C"/>
</dbReference>
<feature type="binding site" evidence="9">
    <location>
        <position position="158"/>
    </location>
    <ligand>
        <name>1-deoxy-D-xylulose 5-phosphate</name>
        <dbReference type="ChEBI" id="CHEBI:57792"/>
    </ligand>
</feature>
<feature type="binding site" evidence="9">
    <location>
        <position position="46"/>
    </location>
    <ligand>
        <name>NADPH</name>
        <dbReference type="ChEBI" id="CHEBI:57783"/>
    </ligand>
</feature>
<feature type="binding site" evidence="9">
    <location>
        <position position="131"/>
    </location>
    <ligand>
        <name>NADPH</name>
        <dbReference type="ChEBI" id="CHEBI:57783"/>
    </ligand>
</feature>
<accession>A0A956SBF5</accession>
<dbReference type="Gene3D" id="1.10.1740.10">
    <property type="match status" value="1"/>
</dbReference>
<evidence type="ECO:0000259" key="12">
    <source>
        <dbReference type="Pfam" id="PF13288"/>
    </source>
</evidence>
<feature type="binding site" evidence="9">
    <location>
        <position position="20"/>
    </location>
    <ligand>
        <name>NADPH</name>
        <dbReference type="ChEBI" id="CHEBI:57783"/>
    </ligand>
</feature>
<dbReference type="GO" id="GO:0030604">
    <property type="term" value="F:1-deoxy-D-xylulose-5-phosphate reductoisomerase activity"/>
    <property type="evidence" value="ECO:0007669"/>
    <property type="project" value="UniProtKB-UniRule"/>
</dbReference>
<keyword evidence="5 9" id="KW-0560">Oxidoreductase</keyword>
<dbReference type="GO" id="GO:0030145">
    <property type="term" value="F:manganese ion binding"/>
    <property type="evidence" value="ECO:0007669"/>
    <property type="project" value="TreeGrafter"/>
</dbReference>
<dbReference type="PIRSF" id="PIRSF006205">
    <property type="entry name" value="Dxp_reductismrs"/>
    <property type="match status" value="1"/>
</dbReference>
<comment type="cofactor">
    <cofactor evidence="9">
        <name>Mg(2+)</name>
        <dbReference type="ChEBI" id="CHEBI:18420"/>
    </cofactor>
    <cofactor evidence="9">
        <name>Mn(2+)</name>
        <dbReference type="ChEBI" id="CHEBI:29035"/>
    </cofactor>
</comment>
<feature type="binding site" evidence="9">
    <location>
        <position position="183"/>
    </location>
    <ligand>
        <name>1-deoxy-D-xylulose 5-phosphate</name>
        <dbReference type="ChEBI" id="CHEBI:57792"/>
    </ligand>
</feature>
<dbReference type="PANTHER" id="PTHR30525">
    <property type="entry name" value="1-DEOXY-D-XYLULOSE 5-PHOSPHATE REDUCTOISOMERASE"/>
    <property type="match status" value="1"/>
</dbReference>
<evidence type="ECO:0000256" key="5">
    <source>
        <dbReference type="ARBA" id="ARBA00023002"/>
    </source>
</evidence>
<feature type="binding site" evidence="9">
    <location>
        <position position="19"/>
    </location>
    <ligand>
        <name>NADPH</name>
        <dbReference type="ChEBI" id="CHEBI:57783"/>
    </ligand>
</feature>
<feature type="binding site" evidence="9">
    <location>
        <position position="228"/>
    </location>
    <ligand>
        <name>1-deoxy-D-xylulose 5-phosphate</name>
        <dbReference type="ChEBI" id="CHEBI:57792"/>
    </ligand>
</feature>
<dbReference type="Gene3D" id="3.40.50.720">
    <property type="entry name" value="NAD(P)-binding Rossmann-like Domain"/>
    <property type="match status" value="1"/>
</dbReference>
<comment type="function">
    <text evidence="9">Catalyzes the NADPH-dependent rearrangement and reduction of 1-deoxy-D-xylulose-5-phosphate (DXP) to 2-C-methyl-D-erythritol 4-phosphate (MEP).</text>
</comment>
<evidence type="ECO:0000256" key="6">
    <source>
        <dbReference type="ARBA" id="ARBA00023211"/>
    </source>
</evidence>
<dbReference type="FunFam" id="3.40.50.720:FF:000045">
    <property type="entry name" value="1-deoxy-D-xylulose 5-phosphate reductoisomerase"/>
    <property type="match status" value="1"/>
</dbReference>
<dbReference type="Proteomes" id="UP000739538">
    <property type="component" value="Unassembled WGS sequence"/>
</dbReference>
<keyword evidence="9" id="KW-0460">Magnesium</keyword>
<feature type="binding site" evidence="9">
    <location>
        <position position="157"/>
    </location>
    <ligand>
        <name>Mn(2+)</name>
        <dbReference type="ChEBI" id="CHEBI:29035"/>
    </ligand>
</feature>
<feature type="binding site" evidence="9">
    <location>
        <position position="206"/>
    </location>
    <ligand>
        <name>1-deoxy-D-xylulose 5-phosphate</name>
        <dbReference type="ChEBI" id="CHEBI:57792"/>
    </ligand>
</feature>
<feature type="binding site" evidence="9">
    <location>
        <position position="228"/>
    </location>
    <ligand>
        <name>Mn(2+)</name>
        <dbReference type="ChEBI" id="CHEBI:29035"/>
    </ligand>
</feature>
<dbReference type="HAMAP" id="MF_00183">
    <property type="entry name" value="DXP_reductoisom"/>
    <property type="match status" value="1"/>
</dbReference>
<proteinExistence type="inferred from homology"/>
<dbReference type="InterPro" id="IPR036291">
    <property type="entry name" value="NAD(P)-bd_dom_sf"/>
</dbReference>
<keyword evidence="4 9" id="KW-0521">NADP</keyword>
<feature type="binding site" evidence="9">
    <location>
        <position position="159"/>
    </location>
    <ligand>
        <name>1-deoxy-D-xylulose 5-phosphate</name>
        <dbReference type="ChEBI" id="CHEBI:57792"/>
    </ligand>
</feature>
<evidence type="ECO:0000256" key="9">
    <source>
        <dbReference type="HAMAP-Rule" id="MF_00183"/>
    </source>
</evidence>
<dbReference type="InterPro" id="IPR013512">
    <property type="entry name" value="DXP_reductoisomerase_N"/>
</dbReference>
<evidence type="ECO:0000313" key="13">
    <source>
        <dbReference type="EMBL" id="MCA9754266.1"/>
    </source>
</evidence>
<evidence type="ECO:0000313" key="14">
    <source>
        <dbReference type="Proteomes" id="UP000739538"/>
    </source>
</evidence>
<dbReference type="InterPro" id="IPR036169">
    <property type="entry name" value="DXPR_C_sf"/>
</dbReference>
<feature type="domain" description="1-deoxy-D-xylulose 5-phosphate reductoisomerase N-terminal" evidence="10">
    <location>
        <begin position="12"/>
        <end position="139"/>
    </location>
</feature>
<sequence length="394" mass="42700">MSAPSSHSPRRVAVLGSTGSIGTSTLDVIERLEGRLTPVALSAGRNVTLLAEQVRRWQPAIAALADPGLAEEFRALVGTEWSGELLLGEDAAERICRDADVDIVLNGCVGAAGLRPSWATIQRKLPLALANKESLVIAGELLTREAMARSAPILPVDSEHNGLFQLLEGSDGEEVSRLILTASGGPFRERDVATFDAIRPEEALRHPTWSMGARITVDSATLLNKGFEVLEARWLFGIPPERIDVWIHPESIVHGFVEWRDGSTTAQLSLPDMRVPIQNALCYPERLESGLPRCDLTQQGALRFFAPEPERFPCLGLAYRALEEGGTAPAVLNAGDEVLVEAFLAGEIRFPQIAECLAEVLDARPDDPVDGLDSLLAADAWARREARSVLGRCR</sequence>
<reference evidence="13" key="1">
    <citation type="submission" date="2020-04" db="EMBL/GenBank/DDBJ databases">
        <authorList>
            <person name="Zhang T."/>
        </authorList>
    </citation>
    <scope>NUCLEOTIDE SEQUENCE</scope>
    <source>
        <strain evidence="13">HKST-UBA02</strain>
    </source>
</reference>
<evidence type="ECO:0000259" key="10">
    <source>
        <dbReference type="Pfam" id="PF02670"/>
    </source>
</evidence>
<feature type="binding site" evidence="9">
    <location>
        <position position="18"/>
    </location>
    <ligand>
        <name>NADPH</name>
        <dbReference type="ChEBI" id="CHEBI:57783"/>
    </ligand>
</feature>
<feature type="binding site" evidence="9">
    <location>
        <position position="45"/>
    </location>
    <ligand>
        <name>NADPH</name>
        <dbReference type="ChEBI" id="CHEBI:57783"/>
    </ligand>
</feature>
<dbReference type="PANTHER" id="PTHR30525:SF0">
    <property type="entry name" value="1-DEOXY-D-XYLULOSE 5-PHOSPHATE REDUCTOISOMERASE, CHLOROPLASTIC"/>
    <property type="match status" value="1"/>
</dbReference>
<dbReference type="Pfam" id="PF13288">
    <property type="entry name" value="DXPR_C"/>
    <property type="match status" value="1"/>
</dbReference>
<dbReference type="GO" id="GO:0070402">
    <property type="term" value="F:NADPH binding"/>
    <property type="evidence" value="ECO:0007669"/>
    <property type="project" value="InterPro"/>
</dbReference>
<dbReference type="EC" id="1.1.1.267" evidence="9"/>
<feature type="binding site" evidence="9">
    <location>
        <position position="21"/>
    </location>
    <ligand>
        <name>NADPH</name>
        <dbReference type="ChEBI" id="CHEBI:57783"/>
    </ligand>
</feature>
<keyword evidence="7 9" id="KW-0414">Isoprene biosynthesis</keyword>
<evidence type="ECO:0000256" key="1">
    <source>
        <dbReference type="ARBA" id="ARBA00005094"/>
    </source>
</evidence>
<keyword evidence="6 9" id="KW-0464">Manganese</keyword>
<feature type="binding site" evidence="9">
    <location>
        <position position="224"/>
    </location>
    <ligand>
        <name>1-deoxy-D-xylulose 5-phosphate</name>
        <dbReference type="ChEBI" id="CHEBI:57792"/>
    </ligand>
</feature>
<dbReference type="SUPFAM" id="SSF51735">
    <property type="entry name" value="NAD(P)-binding Rossmann-fold domains"/>
    <property type="match status" value="1"/>
</dbReference>
<keyword evidence="3 9" id="KW-0479">Metal-binding</keyword>
<name>A0A956SBF5_UNCEI</name>
<comment type="caution">
    <text evidence="13">The sequence shown here is derived from an EMBL/GenBank/DDBJ whole genome shotgun (WGS) entry which is preliminary data.</text>
</comment>
<feature type="binding site" evidence="9">
    <location>
        <position position="225"/>
    </location>
    <ligand>
        <name>1-deoxy-D-xylulose 5-phosphate</name>
        <dbReference type="ChEBI" id="CHEBI:57792"/>
    </ligand>
</feature>
<feature type="domain" description="DXP reductoisomerase C-terminal" evidence="12">
    <location>
        <begin position="268"/>
        <end position="384"/>
    </location>
</feature>
<feature type="binding site" evidence="9">
    <location>
        <position position="44"/>
    </location>
    <ligand>
        <name>NADPH</name>
        <dbReference type="ChEBI" id="CHEBI:57783"/>
    </ligand>
</feature>
<dbReference type="EMBL" id="JAGQHS010000001">
    <property type="protein sequence ID" value="MCA9754266.1"/>
    <property type="molecule type" value="Genomic_DNA"/>
</dbReference>
<dbReference type="SUPFAM" id="SSF69055">
    <property type="entry name" value="1-deoxy-D-xylulose-5-phosphate reductoisomerase, C-terminal domain"/>
    <property type="match status" value="1"/>
</dbReference>
<feature type="binding site" evidence="9">
    <location>
        <position position="212"/>
    </location>
    <ligand>
        <name>NADPH</name>
        <dbReference type="ChEBI" id="CHEBI:57783"/>
    </ligand>
</feature>
<evidence type="ECO:0000256" key="7">
    <source>
        <dbReference type="ARBA" id="ARBA00023229"/>
    </source>
</evidence>
<evidence type="ECO:0000256" key="3">
    <source>
        <dbReference type="ARBA" id="ARBA00022723"/>
    </source>
</evidence>
<reference evidence="13" key="2">
    <citation type="journal article" date="2021" name="Microbiome">
        <title>Successional dynamics and alternative stable states in a saline activated sludge microbial community over 9 years.</title>
        <authorList>
            <person name="Wang Y."/>
            <person name="Ye J."/>
            <person name="Ju F."/>
            <person name="Liu L."/>
            <person name="Boyd J.A."/>
            <person name="Deng Y."/>
            <person name="Parks D.H."/>
            <person name="Jiang X."/>
            <person name="Yin X."/>
            <person name="Woodcroft B.J."/>
            <person name="Tyson G.W."/>
            <person name="Hugenholtz P."/>
            <person name="Polz M.F."/>
            <person name="Zhang T."/>
        </authorList>
    </citation>
    <scope>NUCLEOTIDE SEQUENCE</scope>
    <source>
        <strain evidence="13">HKST-UBA02</strain>
    </source>
</reference>
<feature type="domain" description="1-deoxy-D-xylulose 5-phosphate reductoisomerase C-terminal" evidence="11">
    <location>
        <begin position="153"/>
        <end position="236"/>
    </location>
</feature>
<organism evidence="13 14">
    <name type="scientific">Eiseniibacteriota bacterium</name>
    <dbReference type="NCBI Taxonomy" id="2212470"/>
    <lineage>
        <taxon>Bacteria</taxon>
        <taxon>Candidatus Eiseniibacteriota</taxon>
    </lineage>
</organism>
<evidence type="ECO:0000256" key="8">
    <source>
        <dbReference type="ARBA" id="ARBA00048543"/>
    </source>
</evidence>
<gene>
    <name evidence="9 13" type="primary">dxr</name>
    <name evidence="13" type="ORF">KDA27_00580</name>
</gene>
<dbReference type="AlphaFoldDB" id="A0A956SBF5"/>
<dbReference type="Pfam" id="PF02670">
    <property type="entry name" value="DXP_reductoisom"/>
    <property type="match status" value="1"/>
</dbReference>
<evidence type="ECO:0000256" key="4">
    <source>
        <dbReference type="ARBA" id="ARBA00022857"/>
    </source>
</evidence>
<dbReference type="GO" id="GO:0051484">
    <property type="term" value="P:isopentenyl diphosphate biosynthetic process, methylerythritol 4-phosphate pathway involved in terpenoid biosynthetic process"/>
    <property type="evidence" value="ECO:0007669"/>
    <property type="project" value="TreeGrafter"/>
</dbReference>
<evidence type="ECO:0000256" key="2">
    <source>
        <dbReference type="ARBA" id="ARBA00006825"/>
    </source>
</evidence>
<dbReference type="InterPro" id="IPR013644">
    <property type="entry name" value="DXP_reductoisomerase_C"/>
</dbReference>
<dbReference type="NCBIfam" id="TIGR00243">
    <property type="entry name" value="Dxr"/>
    <property type="match status" value="1"/>
</dbReference>
<protein>
    <recommendedName>
        <fullName evidence="9">1-deoxy-D-xylulose 5-phosphate reductoisomerase</fullName>
        <shortName evidence="9">DXP reductoisomerase</shortName>
        <ecNumber evidence="9">1.1.1.267</ecNumber>
    </recommendedName>
    <alternativeName>
        <fullName evidence="9">1-deoxyxylulose-5-phosphate reductoisomerase</fullName>
    </alternativeName>
    <alternativeName>
        <fullName evidence="9">2-C-methyl-D-erythritol 4-phosphate synthase</fullName>
    </alternativeName>
</protein>
<dbReference type="InterPro" id="IPR003821">
    <property type="entry name" value="DXP_reductoisomerase"/>
</dbReference>
<comment type="similarity">
    <text evidence="2 9">Belongs to the DXR family.</text>
</comment>
<feature type="binding site" evidence="9">
    <location>
        <position position="219"/>
    </location>
    <ligand>
        <name>1-deoxy-D-xylulose 5-phosphate</name>
        <dbReference type="ChEBI" id="CHEBI:57792"/>
    </ligand>
</feature>